<evidence type="ECO:0000256" key="2">
    <source>
        <dbReference type="ARBA" id="ARBA00004419"/>
    </source>
</evidence>
<feature type="binding site" evidence="12">
    <location>
        <position position="66"/>
    </location>
    <ligand>
        <name>Fe cation</name>
        <dbReference type="ChEBI" id="CHEBI:24875"/>
        <label>1</label>
    </ligand>
</feature>
<keyword evidence="4 13" id="KW-0409">Iron storage</keyword>
<evidence type="ECO:0000256" key="8">
    <source>
        <dbReference type="ARBA" id="ARBA00023004"/>
    </source>
</evidence>
<dbReference type="Proteomes" id="UP000335636">
    <property type="component" value="Unassembled WGS sequence"/>
</dbReference>
<evidence type="ECO:0000256" key="6">
    <source>
        <dbReference type="ARBA" id="ARBA00022723"/>
    </source>
</evidence>
<reference evidence="15" key="2">
    <citation type="submission" date="2020-08" db="EMBL/GenBank/DDBJ databases">
        <authorList>
            <person name="Shumante A."/>
            <person name="Zimin A.V."/>
            <person name="Puiu D."/>
            <person name="Salzberg S.L."/>
        </authorList>
    </citation>
    <scope>NUCLEOTIDE SEQUENCE</scope>
    <source>
        <strain evidence="15">WC2-LM</strain>
        <tissue evidence="15">Liver</tissue>
    </source>
</reference>
<evidence type="ECO:0000259" key="14">
    <source>
        <dbReference type="PROSITE" id="PS50905"/>
    </source>
</evidence>
<dbReference type="CDD" id="cd01056">
    <property type="entry name" value="Euk_Ferritin"/>
    <property type="match status" value="1"/>
</dbReference>
<gene>
    <name evidence="15" type="ORF">GHT09_016977</name>
    <name evidence="16" type="ORF">MONAX_5E002008</name>
</gene>
<accession>A0A5E4AZQ6</accession>
<comment type="similarity">
    <text evidence="3 13">Belongs to the ferritin family.</text>
</comment>
<dbReference type="PROSITE" id="PS50905">
    <property type="entry name" value="FERRITIN_LIKE"/>
    <property type="match status" value="1"/>
</dbReference>
<dbReference type="InterPro" id="IPR009078">
    <property type="entry name" value="Ferritin-like_SF"/>
</dbReference>
<reference evidence="16 17" key="1">
    <citation type="submission" date="2019-04" db="EMBL/GenBank/DDBJ databases">
        <authorList>
            <person name="Alioto T."/>
            <person name="Alioto T."/>
        </authorList>
    </citation>
    <scope>NUCLEOTIDE SEQUENCE [LARGE SCALE GENOMIC DNA]</scope>
</reference>
<dbReference type="InterPro" id="IPR012347">
    <property type="entry name" value="Ferritin-like"/>
</dbReference>
<evidence type="ECO:0000256" key="7">
    <source>
        <dbReference type="ARBA" id="ARBA00023002"/>
    </source>
</evidence>
<dbReference type="GO" id="GO:0005776">
    <property type="term" value="C:autophagosome"/>
    <property type="evidence" value="ECO:0007669"/>
    <property type="project" value="UniProtKB-SubCell"/>
</dbReference>
<dbReference type="GO" id="GO:0008199">
    <property type="term" value="F:ferric iron binding"/>
    <property type="evidence" value="ECO:0007669"/>
    <property type="project" value="InterPro"/>
</dbReference>
<evidence type="ECO:0000256" key="4">
    <source>
        <dbReference type="ARBA" id="ARBA00022434"/>
    </source>
</evidence>
<dbReference type="InterPro" id="IPR009040">
    <property type="entry name" value="Ferritin-like_diiron"/>
</dbReference>
<dbReference type="SUPFAM" id="SSF47240">
    <property type="entry name" value="Ferritin-like"/>
    <property type="match status" value="1"/>
</dbReference>
<dbReference type="GO" id="GO:0004322">
    <property type="term" value="F:ferroxidase activity"/>
    <property type="evidence" value="ECO:0007669"/>
    <property type="project" value="UniProtKB-EC"/>
</dbReference>
<name>A0A5E4AZQ6_MARMO</name>
<dbReference type="GO" id="GO:0006879">
    <property type="term" value="P:intracellular iron ion homeostasis"/>
    <property type="evidence" value="ECO:0007669"/>
    <property type="project" value="UniProtKB-KW"/>
</dbReference>
<protein>
    <recommendedName>
        <fullName evidence="13">Ferritin</fullName>
    </recommendedName>
</protein>
<dbReference type="AlphaFoldDB" id="A0A5E4AZQ6"/>
<dbReference type="Pfam" id="PF00210">
    <property type="entry name" value="Ferritin"/>
    <property type="match status" value="1"/>
</dbReference>
<keyword evidence="7" id="KW-0560">Oxidoreductase</keyword>
<dbReference type="FunFam" id="1.20.1260.10:FF:000024">
    <property type="entry name" value="Ferritin heavy chain"/>
    <property type="match status" value="1"/>
</dbReference>
<comment type="function">
    <text evidence="13">Stores iron in a soluble, non-toxic, readily available form. Important for iron homeostasis. Iron is taken up in the ferrous form and deposited as ferric hydroxides after oxidation.</text>
</comment>
<evidence type="ECO:0000256" key="11">
    <source>
        <dbReference type="ARBA" id="ARBA00047990"/>
    </source>
</evidence>
<dbReference type="EMBL" id="CABDUW010000187">
    <property type="protein sequence ID" value="VTJ62009.1"/>
    <property type="molecule type" value="Genomic_DNA"/>
</dbReference>
<keyword evidence="9" id="KW-0458">Lysosome</keyword>
<feature type="binding site" evidence="12">
    <location>
        <position position="108"/>
    </location>
    <ligand>
        <name>Fe cation</name>
        <dbReference type="ChEBI" id="CHEBI:24875"/>
        <label>2</label>
    </ligand>
</feature>
<evidence type="ECO:0000256" key="5">
    <source>
        <dbReference type="ARBA" id="ARBA00022490"/>
    </source>
</evidence>
<evidence type="ECO:0000256" key="13">
    <source>
        <dbReference type="RuleBase" id="RU361145"/>
    </source>
</evidence>
<evidence type="ECO:0000256" key="3">
    <source>
        <dbReference type="ARBA" id="ARBA00007513"/>
    </source>
</evidence>
<sequence>MTTTSPSQVCQNCHQDSEATINCHVNLEFYASYVYLSMSYYFDCGDVALKNFAKYFFHQSHEEREHAQKLMKLQNQRGGQIFLQDIKKPDHDDWESGLNTMECALHLEKSVN</sequence>
<keyword evidence="8 12" id="KW-0408">Iron</keyword>
<comment type="catalytic activity">
    <reaction evidence="11">
        <text>4 Fe(2+) + O2 + 4 H(+) = 4 Fe(3+) + 2 H2O</text>
        <dbReference type="Rhea" id="RHEA:11148"/>
        <dbReference type="ChEBI" id="CHEBI:15377"/>
        <dbReference type="ChEBI" id="CHEBI:15378"/>
        <dbReference type="ChEBI" id="CHEBI:15379"/>
        <dbReference type="ChEBI" id="CHEBI:29033"/>
        <dbReference type="ChEBI" id="CHEBI:29034"/>
        <dbReference type="EC" id="1.16.3.1"/>
    </reaction>
</comment>
<evidence type="ECO:0000313" key="17">
    <source>
        <dbReference type="Proteomes" id="UP000335636"/>
    </source>
</evidence>
<dbReference type="Gene3D" id="1.20.1260.10">
    <property type="match status" value="1"/>
</dbReference>
<dbReference type="GO" id="GO:0005764">
    <property type="term" value="C:lysosome"/>
    <property type="evidence" value="ECO:0007669"/>
    <property type="project" value="UniProtKB-SubCell"/>
</dbReference>
<evidence type="ECO:0000313" key="15">
    <source>
        <dbReference type="EMBL" id="KAF7472045.1"/>
    </source>
</evidence>
<feature type="binding site" evidence="12">
    <location>
        <position position="28"/>
    </location>
    <ligand>
        <name>Fe cation</name>
        <dbReference type="ChEBI" id="CHEBI:24875"/>
        <label>1</label>
    </ligand>
</feature>
<dbReference type="GO" id="GO:0008198">
    <property type="term" value="F:ferrous iron binding"/>
    <property type="evidence" value="ECO:0007669"/>
    <property type="project" value="TreeGrafter"/>
</dbReference>
<evidence type="ECO:0000256" key="12">
    <source>
        <dbReference type="PIRSR" id="PIRSR601519-1"/>
    </source>
</evidence>
<dbReference type="GO" id="GO:0006826">
    <property type="term" value="P:iron ion transport"/>
    <property type="evidence" value="ECO:0007669"/>
    <property type="project" value="InterPro"/>
</dbReference>
<dbReference type="InterPro" id="IPR008331">
    <property type="entry name" value="Ferritin_DPS_dom"/>
</dbReference>
<keyword evidence="6 12" id="KW-0479">Metal-binding</keyword>
<feature type="binding site" evidence="12">
    <location>
        <position position="63"/>
    </location>
    <ligand>
        <name>Fe cation</name>
        <dbReference type="ChEBI" id="CHEBI:24875"/>
        <label>1</label>
    </ligand>
</feature>
<dbReference type="EMBL" id="WJEC01006608">
    <property type="protein sequence ID" value="KAF7472045.1"/>
    <property type="molecule type" value="Genomic_DNA"/>
</dbReference>
<evidence type="ECO:0000256" key="1">
    <source>
        <dbReference type="ARBA" id="ARBA00004371"/>
    </source>
</evidence>
<keyword evidence="17" id="KW-1185">Reference proteome</keyword>
<evidence type="ECO:0000313" key="16">
    <source>
        <dbReference type="EMBL" id="VTJ62009.1"/>
    </source>
</evidence>
<organism evidence="16 17">
    <name type="scientific">Marmota monax</name>
    <name type="common">Woodchuck</name>
    <dbReference type="NCBI Taxonomy" id="9995"/>
    <lineage>
        <taxon>Eukaryota</taxon>
        <taxon>Metazoa</taxon>
        <taxon>Chordata</taxon>
        <taxon>Craniata</taxon>
        <taxon>Vertebrata</taxon>
        <taxon>Euteleostomi</taxon>
        <taxon>Mammalia</taxon>
        <taxon>Eutheria</taxon>
        <taxon>Euarchontoglires</taxon>
        <taxon>Glires</taxon>
        <taxon>Rodentia</taxon>
        <taxon>Sciuromorpha</taxon>
        <taxon>Sciuridae</taxon>
        <taxon>Xerinae</taxon>
        <taxon>Marmotini</taxon>
        <taxon>Marmota</taxon>
    </lineage>
</organism>
<evidence type="ECO:0000256" key="10">
    <source>
        <dbReference type="ARBA" id="ARBA00023329"/>
    </source>
</evidence>
<keyword evidence="5" id="KW-0963">Cytoplasm</keyword>
<feature type="domain" description="Ferritin-like diiron" evidence="14">
    <location>
        <begin position="11"/>
        <end position="112"/>
    </location>
</feature>
<dbReference type="Proteomes" id="UP000662637">
    <property type="component" value="Unassembled WGS sequence"/>
</dbReference>
<proteinExistence type="inferred from homology"/>
<dbReference type="GO" id="GO:0031410">
    <property type="term" value="C:cytoplasmic vesicle"/>
    <property type="evidence" value="ECO:0007669"/>
    <property type="project" value="UniProtKB-KW"/>
</dbReference>
<dbReference type="InterPro" id="IPR001519">
    <property type="entry name" value="Ferritin"/>
</dbReference>
<dbReference type="PANTHER" id="PTHR11431:SF118">
    <property type="entry name" value="FERRITIN HEAVY CHAIN"/>
    <property type="match status" value="1"/>
</dbReference>
<keyword evidence="10" id="KW-0968">Cytoplasmic vesicle</keyword>
<dbReference type="PANTHER" id="PTHR11431">
    <property type="entry name" value="FERRITIN"/>
    <property type="match status" value="1"/>
</dbReference>
<evidence type="ECO:0000256" key="9">
    <source>
        <dbReference type="ARBA" id="ARBA00023228"/>
    </source>
</evidence>
<comment type="subcellular location">
    <subcellularLocation>
        <location evidence="2">Cytoplasmic vesicle</location>
        <location evidence="2">Autophagosome</location>
    </subcellularLocation>
    <subcellularLocation>
        <location evidence="1">Lysosome</location>
    </subcellularLocation>
</comment>